<sequence length="155" mass="17290">MLGTRKADEIRHIRSMLNQFLIEWDGLVTDTNAPFVLLATNRPLDLDPAVLRRAPAQIHLNITTQNERAGILDLLLEGKTLQHINTNPIARLTPKDTGSNLKNLCVMAATNCVNSQPSDTTERVLTRAHFYSALRTISATNMGKHSANEFKRFEG</sequence>
<dbReference type="AlphaFoldDB" id="A0A135USN4"/>
<dbReference type="Pfam" id="PF00004">
    <property type="entry name" value="AAA"/>
    <property type="match status" value="1"/>
</dbReference>
<comment type="caution">
    <text evidence="4">The sequence shown here is derived from an EMBL/GenBank/DDBJ whole genome shotgun (WGS) entry which is preliminary data.</text>
</comment>
<keyword evidence="2" id="KW-0067">ATP-binding</keyword>
<feature type="domain" description="ATPase AAA-type core" evidence="3">
    <location>
        <begin position="4"/>
        <end position="60"/>
    </location>
</feature>
<dbReference type="InterPro" id="IPR003959">
    <property type="entry name" value="ATPase_AAA_core"/>
</dbReference>
<dbReference type="STRING" id="1209931.A0A135USN4"/>
<proteinExistence type="predicted"/>
<dbReference type="OrthoDB" id="39734at2759"/>
<gene>
    <name evidence="4" type="ORF">CSAL01_10849</name>
</gene>
<dbReference type="InterPro" id="IPR027417">
    <property type="entry name" value="P-loop_NTPase"/>
</dbReference>
<evidence type="ECO:0000313" key="4">
    <source>
        <dbReference type="EMBL" id="KXH63399.1"/>
    </source>
</evidence>
<dbReference type="Gene3D" id="3.40.50.300">
    <property type="entry name" value="P-loop containing nucleotide triphosphate hydrolases"/>
    <property type="match status" value="1"/>
</dbReference>
<dbReference type="GO" id="GO:0005741">
    <property type="term" value="C:mitochondrial outer membrane"/>
    <property type="evidence" value="ECO:0007669"/>
    <property type="project" value="TreeGrafter"/>
</dbReference>
<dbReference type="SUPFAM" id="SSF52540">
    <property type="entry name" value="P-loop containing nucleoside triphosphate hydrolases"/>
    <property type="match status" value="1"/>
</dbReference>
<dbReference type="InterPro" id="IPR051701">
    <property type="entry name" value="Mito_OM_Translocase_MSP1"/>
</dbReference>
<dbReference type="GO" id="GO:0005524">
    <property type="term" value="F:ATP binding"/>
    <property type="evidence" value="ECO:0007669"/>
    <property type="project" value="UniProtKB-KW"/>
</dbReference>
<evidence type="ECO:0000256" key="2">
    <source>
        <dbReference type="ARBA" id="ARBA00022840"/>
    </source>
</evidence>
<organism evidence="4 5">
    <name type="scientific">Colletotrichum salicis</name>
    <dbReference type="NCBI Taxonomy" id="1209931"/>
    <lineage>
        <taxon>Eukaryota</taxon>
        <taxon>Fungi</taxon>
        <taxon>Dikarya</taxon>
        <taxon>Ascomycota</taxon>
        <taxon>Pezizomycotina</taxon>
        <taxon>Sordariomycetes</taxon>
        <taxon>Hypocreomycetidae</taxon>
        <taxon>Glomerellales</taxon>
        <taxon>Glomerellaceae</taxon>
        <taxon>Colletotrichum</taxon>
        <taxon>Colletotrichum acutatum species complex</taxon>
    </lineage>
</organism>
<dbReference type="PANTHER" id="PTHR45644:SF56">
    <property type="entry name" value="AAA ATPASE, PUTATIVE (AFU_ORTHOLOGUE AFUA_2G12920)-RELATED"/>
    <property type="match status" value="1"/>
</dbReference>
<reference evidence="4 5" key="1">
    <citation type="submission" date="2014-02" db="EMBL/GenBank/DDBJ databases">
        <title>The genome sequence of Colletotrichum salicis CBS 607.94.</title>
        <authorList>
            <person name="Baroncelli R."/>
            <person name="Thon M.R."/>
        </authorList>
    </citation>
    <scope>NUCLEOTIDE SEQUENCE [LARGE SCALE GENOMIC DNA]</scope>
    <source>
        <strain evidence="4 5">CBS 607.94</strain>
    </source>
</reference>
<keyword evidence="1" id="KW-0547">Nucleotide-binding</keyword>
<protein>
    <submittedName>
        <fullName evidence="4">Spastin</fullName>
    </submittedName>
</protein>
<name>A0A135USN4_9PEZI</name>
<dbReference type="Proteomes" id="UP000070121">
    <property type="component" value="Unassembled WGS sequence"/>
</dbReference>
<dbReference type="Gene3D" id="1.10.8.60">
    <property type="match status" value="1"/>
</dbReference>
<dbReference type="GO" id="GO:0016887">
    <property type="term" value="F:ATP hydrolysis activity"/>
    <property type="evidence" value="ECO:0007669"/>
    <property type="project" value="InterPro"/>
</dbReference>
<evidence type="ECO:0000259" key="3">
    <source>
        <dbReference type="Pfam" id="PF00004"/>
    </source>
</evidence>
<evidence type="ECO:0000313" key="5">
    <source>
        <dbReference type="Proteomes" id="UP000070121"/>
    </source>
</evidence>
<accession>A0A135USN4</accession>
<dbReference type="PANTHER" id="PTHR45644">
    <property type="entry name" value="AAA ATPASE, PUTATIVE (AFU_ORTHOLOGUE AFUA_2G12920)-RELATED-RELATED"/>
    <property type="match status" value="1"/>
</dbReference>
<evidence type="ECO:0000256" key="1">
    <source>
        <dbReference type="ARBA" id="ARBA00022741"/>
    </source>
</evidence>
<dbReference type="EMBL" id="JFFI01001088">
    <property type="protein sequence ID" value="KXH63399.1"/>
    <property type="molecule type" value="Genomic_DNA"/>
</dbReference>
<keyword evidence="5" id="KW-1185">Reference proteome</keyword>